<proteinExistence type="predicted"/>
<dbReference type="Pfam" id="PF00436">
    <property type="entry name" value="SSB"/>
    <property type="match status" value="1"/>
</dbReference>
<dbReference type="AlphaFoldDB" id="A0A6N2TFT1"/>
<evidence type="ECO:0000256" key="2">
    <source>
        <dbReference type="PROSITE-ProRule" id="PRU00252"/>
    </source>
</evidence>
<reference evidence="4" key="1">
    <citation type="submission" date="2019-11" db="EMBL/GenBank/DDBJ databases">
        <authorList>
            <person name="Feng L."/>
        </authorList>
    </citation>
    <scope>NUCLEOTIDE SEQUENCE</scope>
    <source>
        <strain evidence="4">AodontolyticusLFYP35</strain>
    </source>
</reference>
<evidence type="ECO:0000256" key="1">
    <source>
        <dbReference type="ARBA" id="ARBA00023125"/>
    </source>
</evidence>
<dbReference type="EMBL" id="CACRSM010000002">
    <property type="protein sequence ID" value="VYT02496.1"/>
    <property type="molecule type" value="Genomic_DNA"/>
</dbReference>
<organism evidence="4">
    <name type="scientific">Schaalia odontolytica</name>
    <dbReference type="NCBI Taxonomy" id="1660"/>
    <lineage>
        <taxon>Bacteria</taxon>
        <taxon>Bacillati</taxon>
        <taxon>Actinomycetota</taxon>
        <taxon>Actinomycetes</taxon>
        <taxon>Actinomycetales</taxon>
        <taxon>Actinomycetaceae</taxon>
        <taxon>Schaalia</taxon>
    </lineage>
</organism>
<dbReference type="InterPro" id="IPR000424">
    <property type="entry name" value="Primosome_PriB/ssb"/>
</dbReference>
<accession>A0A6N2TFT1</accession>
<name>A0A6N2TFT1_9ACTO</name>
<gene>
    <name evidence="4" type="primary">ssb_2</name>
    <name evidence="4" type="ORF">AOLFYP35_01259</name>
</gene>
<dbReference type="GO" id="GO:0003697">
    <property type="term" value="F:single-stranded DNA binding"/>
    <property type="evidence" value="ECO:0007669"/>
    <property type="project" value="InterPro"/>
</dbReference>
<feature type="compositionally biased region" description="Low complexity" evidence="3">
    <location>
        <begin position="142"/>
        <end position="152"/>
    </location>
</feature>
<keyword evidence="1 2" id="KW-0238">DNA-binding</keyword>
<evidence type="ECO:0000313" key="4">
    <source>
        <dbReference type="EMBL" id="VYT02496.1"/>
    </source>
</evidence>
<dbReference type="InterPro" id="IPR012340">
    <property type="entry name" value="NA-bd_OB-fold"/>
</dbReference>
<evidence type="ECO:0000256" key="3">
    <source>
        <dbReference type="SAM" id="MobiDB-lite"/>
    </source>
</evidence>
<dbReference type="PROSITE" id="PS50935">
    <property type="entry name" value="SSB"/>
    <property type="match status" value="1"/>
</dbReference>
<dbReference type="CDD" id="cd04496">
    <property type="entry name" value="SSB_OBF"/>
    <property type="match status" value="1"/>
</dbReference>
<feature type="region of interest" description="Disordered" evidence="3">
    <location>
        <begin position="122"/>
        <end position="179"/>
    </location>
</feature>
<feature type="compositionally biased region" description="Polar residues" evidence="3">
    <location>
        <begin position="122"/>
        <end position="132"/>
    </location>
</feature>
<dbReference type="SUPFAM" id="SSF50249">
    <property type="entry name" value="Nucleic acid-binding proteins"/>
    <property type="match status" value="1"/>
</dbReference>
<protein>
    <submittedName>
        <fullName evidence="4">Single-stranded DNA-binding protein</fullName>
    </submittedName>
</protein>
<dbReference type="Gene3D" id="2.40.50.140">
    <property type="entry name" value="Nucleic acid-binding proteins"/>
    <property type="match status" value="1"/>
</dbReference>
<sequence>MDNQGSVVLRGRIGSDLSSMSAQNGTKGLRFRMAAPQWRITDAGQYEEREPKWYTVCVWDRLAQNIARSVQKGTPVIVCGRPSARGWLGPDQQVRSELVINASFMGIDLVFGPAVALKPQHPSNNVAESSTAPAEEFAVDAGESQQGSSESQHVLTQDADLTHDRWENSAQSADESDAA</sequence>